<evidence type="ECO:0000256" key="12">
    <source>
        <dbReference type="ARBA" id="ARBA00022729"/>
    </source>
</evidence>
<dbReference type="CDD" id="cd00063">
    <property type="entry name" value="FN3"/>
    <property type="match status" value="4"/>
</dbReference>
<dbReference type="Gene3D" id="2.60.40.10">
    <property type="entry name" value="Immunoglobulins"/>
    <property type="match status" value="6"/>
</dbReference>
<evidence type="ECO:0000256" key="13">
    <source>
        <dbReference type="ARBA" id="ARBA00022737"/>
    </source>
</evidence>
<dbReference type="InterPro" id="IPR050713">
    <property type="entry name" value="RTP_Phos/Ushers"/>
</dbReference>
<keyword evidence="21" id="KW-0325">Glycoprotein</keyword>
<dbReference type="InterPro" id="IPR036179">
    <property type="entry name" value="Ig-like_dom_sf"/>
</dbReference>
<name>A0A668W7F0_OREAU</name>
<evidence type="ECO:0000256" key="26">
    <source>
        <dbReference type="ARBA" id="ARBA00034105"/>
    </source>
</evidence>
<evidence type="ECO:0000256" key="9">
    <source>
        <dbReference type="ARBA" id="ARBA00022599"/>
    </source>
</evidence>
<keyword evidence="36" id="KW-1185">Reference proteome</keyword>
<evidence type="ECO:0000256" key="2">
    <source>
        <dbReference type="ARBA" id="ARBA00004432"/>
    </source>
</evidence>
<dbReference type="PANTHER" id="PTHR46957:SF11">
    <property type="entry name" value="PROTEIN-TYROSINE-PHOSPHATASE"/>
    <property type="match status" value="1"/>
</dbReference>
<evidence type="ECO:0000259" key="33">
    <source>
        <dbReference type="PROSITE" id="PS50835"/>
    </source>
</evidence>
<keyword evidence="12" id="KW-0732">Signal</keyword>
<dbReference type="InterPro" id="IPR045905">
    <property type="entry name" value="R-PTP-delta_cat"/>
</dbReference>
<dbReference type="GO" id="GO:0005886">
    <property type="term" value="C:plasma membrane"/>
    <property type="evidence" value="ECO:0007669"/>
    <property type="project" value="UniProtKB-SubCell"/>
</dbReference>
<evidence type="ECO:0000256" key="10">
    <source>
        <dbReference type="ARBA" id="ARBA00022674"/>
    </source>
</evidence>
<dbReference type="PRINTS" id="PR00700">
    <property type="entry name" value="PRTYPHPHTASE"/>
</dbReference>
<dbReference type="Ensembl" id="ENSOABT00000060649.2">
    <property type="protein sequence ID" value="ENSOABP00000059169.2"/>
    <property type="gene ID" value="ENSOABG00000025851.2"/>
</dbReference>
<feature type="domain" description="Ig-like" evidence="33">
    <location>
        <begin position="98"/>
        <end position="180"/>
    </location>
</feature>
<dbReference type="SUPFAM" id="SSF49265">
    <property type="entry name" value="Fibronectin type III"/>
    <property type="match status" value="2"/>
</dbReference>
<dbReference type="InterPro" id="IPR003961">
    <property type="entry name" value="FN3_dom"/>
</dbReference>
<feature type="domain" description="Fibronectin type-III" evidence="34">
    <location>
        <begin position="475"/>
        <end position="561"/>
    </location>
</feature>
<keyword evidence="24" id="KW-0968">Cytoplasmic vesicle</keyword>
<gene>
    <name evidence="35" type="primary">PTPRD</name>
</gene>
<protein>
    <recommendedName>
        <fullName evidence="28">Receptor-type tyrosine-protein phosphatase S</fullName>
        <ecNumber evidence="7">3.1.3.48</ecNumber>
    </recommendedName>
</protein>
<feature type="domain" description="Fibronectin type-III" evidence="34">
    <location>
        <begin position="187"/>
        <end position="277"/>
    </location>
</feature>
<dbReference type="CDD" id="cd05739">
    <property type="entry name" value="IgI_3_RPTP_IIa_LAR_like"/>
    <property type="match status" value="1"/>
</dbReference>
<evidence type="ECO:0000313" key="35">
    <source>
        <dbReference type="Ensembl" id="ENSOABP00000059169.2"/>
    </source>
</evidence>
<evidence type="ECO:0000256" key="15">
    <source>
        <dbReference type="ARBA" id="ARBA00022912"/>
    </source>
</evidence>
<dbReference type="CDD" id="cd14624">
    <property type="entry name" value="R-PTPc-D-1"/>
    <property type="match status" value="1"/>
</dbReference>
<dbReference type="Pfam" id="PF13927">
    <property type="entry name" value="Ig_3"/>
    <property type="match status" value="1"/>
</dbReference>
<dbReference type="Gene3D" id="3.90.190.10">
    <property type="entry name" value="Protein tyrosine phosphatase superfamily"/>
    <property type="match status" value="2"/>
</dbReference>
<evidence type="ECO:0000256" key="21">
    <source>
        <dbReference type="ARBA" id="ARBA00023180"/>
    </source>
</evidence>
<dbReference type="InterPro" id="IPR000387">
    <property type="entry name" value="Tyr_Pase_dom"/>
</dbReference>
<evidence type="ECO:0000256" key="30">
    <source>
        <dbReference type="SAM" id="Phobius"/>
    </source>
</evidence>
<feature type="domain" description="Tyrosine-protein phosphatase" evidence="31">
    <location>
        <begin position="1103"/>
        <end position="1362"/>
    </location>
</feature>
<evidence type="ECO:0000256" key="7">
    <source>
        <dbReference type="ARBA" id="ARBA00013064"/>
    </source>
</evidence>
<dbReference type="InterPro" id="IPR003599">
    <property type="entry name" value="Ig_sub"/>
</dbReference>
<evidence type="ECO:0000256" key="8">
    <source>
        <dbReference type="ARBA" id="ARBA00022475"/>
    </source>
</evidence>
<dbReference type="PROSITE" id="PS50835">
    <property type="entry name" value="IG_LIKE"/>
    <property type="match status" value="2"/>
</dbReference>
<dbReference type="GO" id="GO:0043204">
    <property type="term" value="C:perikaryon"/>
    <property type="evidence" value="ECO:0007669"/>
    <property type="project" value="UniProtKB-SubCell"/>
</dbReference>
<evidence type="ECO:0000256" key="16">
    <source>
        <dbReference type="ARBA" id="ARBA00022989"/>
    </source>
</evidence>
<evidence type="ECO:0000256" key="23">
    <source>
        <dbReference type="ARBA" id="ARBA00023319"/>
    </source>
</evidence>
<feature type="region of interest" description="Disordered" evidence="29">
    <location>
        <begin position="755"/>
        <end position="775"/>
    </location>
</feature>
<dbReference type="InterPro" id="IPR013098">
    <property type="entry name" value="Ig_I-set"/>
</dbReference>
<feature type="domain" description="Fibronectin type-III" evidence="34">
    <location>
        <begin position="282"/>
        <end position="378"/>
    </location>
</feature>
<reference evidence="35" key="2">
    <citation type="submission" date="2025-09" db="UniProtKB">
        <authorList>
            <consortium name="Ensembl"/>
        </authorList>
    </citation>
    <scope>IDENTIFICATION</scope>
</reference>
<dbReference type="Proteomes" id="UP000472276">
    <property type="component" value="Unassembled WGS sequence"/>
</dbReference>
<comment type="subcellular location">
    <subcellularLocation>
        <location evidence="1">Cell membrane</location>
        <topology evidence="1">Single-pass type I membrane protein</topology>
    </subcellularLocation>
    <subcellularLocation>
        <location evidence="4">Cell projection</location>
        <location evidence="4">Axon</location>
    </subcellularLocation>
    <subcellularLocation>
        <location evidence="5">Cell projection</location>
        <location evidence="5">Growth cone</location>
    </subcellularLocation>
    <subcellularLocation>
        <location evidence="2">Cytoplasmic vesicle</location>
        <location evidence="2">Secretory vesicle</location>
        <location evidence="2">Synaptic vesicle membrane</location>
    </subcellularLocation>
    <subcellularLocation>
        <location evidence="3">Perikaryon</location>
    </subcellularLocation>
    <subcellularLocation>
        <location evidence="26">Postsynaptic density</location>
    </subcellularLocation>
    <subcellularLocation>
        <location evidence="25">Synapse</location>
        <location evidence="25">Synaptosome</location>
    </subcellularLocation>
</comment>
<dbReference type="InterPro" id="IPR029021">
    <property type="entry name" value="Prot-tyrosine_phosphatase-like"/>
</dbReference>
<dbReference type="FunFam" id="2.60.40.10:FF:000010">
    <property type="entry name" value="receptor-type tyrosine-protein phosphatase delta isoform X1"/>
    <property type="match status" value="1"/>
</dbReference>
<dbReference type="Pfam" id="PF00102">
    <property type="entry name" value="Y_phosphatase"/>
    <property type="match status" value="2"/>
</dbReference>
<dbReference type="GO" id="GO:0030426">
    <property type="term" value="C:growth cone"/>
    <property type="evidence" value="ECO:0007669"/>
    <property type="project" value="UniProtKB-SubCell"/>
</dbReference>
<dbReference type="PROSITE" id="PS00383">
    <property type="entry name" value="TYR_PHOSPHATASE_1"/>
    <property type="match status" value="2"/>
</dbReference>
<feature type="domain" description="Tyrosine-protein phosphatase" evidence="31">
    <location>
        <begin position="816"/>
        <end position="1071"/>
    </location>
</feature>
<dbReference type="PROSITE" id="PS50853">
    <property type="entry name" value="FN3"/>
    <property type="match status" value="4"/>
</dbReference>
<feature type="transmembrane region" description="Helical" evidence="30">
    <location>
        <begin position="722"/>
        <end position="745"/>
    </location>
</feature>
<keyword evidence="18 30" id="KW-0472">Membrane</keyword>
<reference evidence="35" key="1">
    <citation type="submission" date="2025-08" db="UniProtKB">
        <authorList>
            <consortium name="Ensembl"/>
        </authorList>
    </citation>
    <scope>IDENTIFICATION</scope>
</reference>
<feature type="region of interest" description="Disordered" evidence="29">
    <location>
        <begin position="267"/>
        <end position="286"/>
    </location>
</feature>
<dbReference type="SUPFAM" id="SSF48726">
    <property type="entry name" value="Immunoglobulin"/>
    <property type="match status" value="2"/>
</dbReference>
<keyword evidence="14" id="KW-0378">Hydrolase</keyword>
<dbReference type="FunFam" id="2.60.40.10:FF:000027">
    <property type="entry name" value="receptor-type tyrosine-protein phosphatase delta isoform X1"/>
    <property type="match status" value="1"/>
</dbReference>
<feature type="domain" description="Fibronectin type-III" evidence="34">
    <location>
        <begin position="380"/>
        <end position="473"/>
    </location>
</feature>
<feature type="domain" description="Tyrosine specific protein phosphatases" evidence="32">
    <location>
        <begin position="991"/>
        <end position="1062"/>
    </location>
</feature>
<dbReference type="FunFam" id="2.60.40.10:FF:000144">
    <property type="entry name" value="receptor-type tyrosine-protein phosphatase delta isoform X1"/>
    <property type="match status" value="1"/>
</dbReference>
<dbReference type="GO" id="GO:0008201">
    <property type="term" value="F:heparin binding"/>
    <property type="evidence" value="ECO:0007669"/>
    <property type="project" value="UniProtKB-KW"/>
</dbReference>
<keyword evidence="13" id="KW-0677">Repeat</keyword>
<evidence type="ECO:0000256" key="5">
    <source>
        <dbReference type="ARBA" id="ARBA00004624"/>
    </source>
</evidence>
<dbReference type="FunFam" id="2.60.40.10:FF:000068">
    <property type="entry name" value="receptor-type tyrosine-protein phosphatase delta isoform X1"/>
    <property type="match status" value="1"/>
</dbReference>
<dbReference type="Pfam" id="PF07679">
    <property type="entry name" value="I-set"/>
    <property type="match status" value="1"/>
</dbReference>
<evidence type="ECO:0000256" key="29">
    <source>
        <dbReference type="SAM" id="MobiDB-lite"/>
    </source>
</evidence>
<keyword evidence="19" id="KW-1015">Disulfide bond</keyword>
<evidence type="ECO:0000256" key="6">
    <source>
        <dbReference type="ARBA" id="ARBA00010504"/>
    </source>
</evidence>
<comment type="similarity">
    <text evidence="6">Belongs to the protein-tyrosine phosphatase family. Receptor class 2A subfamily.</text>
</comment>
<evidence type="ECO:0000256" key="27">
    <source>
        <dbReference type="ARBA" id="ARBA00051722"/>
    </source>
</evidence>
<dbReference type="InterPro" id="IPR013783">
    <property type="entry name" value="Ig-like_fold"/>
</dbReference>
<keyword evidence="23" id="KW-0393">Immunoglobulin domain</keyword>
<keyword evidence="20" id="KW-0675">Receptor</keyword>
<evidence type="ECO:0000256" key="25">
    <source>
        <dbReference type="ARBA" id="ARBA00034102"/>
    </source>
</evidence>
<evidence type="ECO:0000256" key="20">
    <source>
        <dbReference type="ARBA" id="ARBA00023170"/>
    </source>
</evidence>
<keyword evidence="10" id="KW-0358">Heparin-binding</keyword>
<feature type="domain" description="Tyrosine specific protein phosphatases" evidence="32">
    <location>
        <begin position="1280"/>
        <end position="1353"/>
    </location>
</feature>
<dbReference type="CDD" id="cd05738">
    <property type="entry name" value="IgI_2_RPTP_IIa_LAR_like"/>
    <property type="match status" value="1"/>
</dbReference>
<evidence type="ECO:0000259" key="34">
    <source>
        <dbReference type="PROSITE" id="PS50853"/>
    </source>
</evidence>
<dbReference type="GO" id="GO:0030672">
    <property type="term" value="C:synaptic vesicle membrane"/>
    <property type="evidence" value="ECO:0007669"/>
    <property type="project" value="UniProtKB-SubCell"/>
</dbReference>
<dbReference type="SMART" id="SM00060">
    <property type="entry name" value="FN3"/>
    <property type="match status" value="4"/>
</dbReference>
<dbReference type="FunFam" id="3.90.190.10:FF:000001">
    <property type="entry name" value="Receptor-type tyrosine-protein phosphatase F isoform A"/>
    <property type="match status" value="1"/>
</dbReference>
<evidence type="ECO:0000256" key="19">
    <source>
        <dbReference type="ARBA" id="ARBA00023157"/>
    </source>
</evidence>
<evidence type="ECO:0000256" key="18">
    <source>
        <dbReference type="ARBA" id="ARBA00023136"/>
    </source>
</evidence>
<dbReference type="InterPro" id="IPR016130">
    <property type="entry name" value="Tyr_Pase_AS"/>
</dbReference>
<dbReference type="FunFam" id="2.60.40.10:FF:000036">
    <property type="entry name" value="receptor-type tyrosine-protein phosphatase delta isoform X1"/>
    <property type="match status" value="1"/>
</dbReference>
<dbReference type="FunFam" id="3.90.190.10:FF:000002">
    <property type="entry name" value="receptor-type tyrosine-protein phosphatase delta isoform X2"/>
    <property type="match status" value="1"/>
</dbReference>
<keyword evidence="9" id="KW-0771">Synaptosome</keyword>
<dbReference type="PROSITE" id="PS50055">
    <property type="entry name" value="TYR_PHOSPHATASE_PTP"/>
    <property type="match status" value="2"/>
</dbReference>
<dbReference type="SMART" id="SM00408">
    <property type="entry name" value="IGc2"/>
    <property type="match status" value="2"/>
</dbReference>
<evidence type="ECO:0000256" key="17">
    <source>
        <dbReference type="ARBA" id="ARBA00023018"/>
    </source>
</evidence>
<dbReference type="SMART" id="SM00404">
    <property type="entry name" value="PTPc_motif"/>
    <property type="match status" value="2"/>
</dbReference>
<dbReference type="Pfam" id="PF00041">
    <property type="entry name" value="fn3"/>
    <property type="match status" value="4"/>
</dbReference>
<comment type="catalytic activity">
    <reaction evidence="27">
        <text>O-phospho-L-tyrosyl-[protein] + H2O = L-tyrosyl-[protein] + phosphate</text>
        <dbReference type="Rhea" id="RHEA:10684"/>
        <dbReference type="Rhea" id="RHEA-COMP:10136"/>
        <dbReference type="Rhea" id="RHEA-COMP:20101"/>
        <dbReference type="ChEBI" id="CHEBI:15377"/>
        <dbReference type="ChEBI" id="CHEBI:43474"/>
        <dbReference type="ChEBI" id="CHEBI:46858"/>
        <dbReference type="ChEBI" id="CHEBI:61978"/>
        <dbReference type="EC" id="3.1.3.48"/>
    </reaction>
</comment>
<evidence type="ECO:0000256" key="24">
    <source>
        <dbReference type="ARBA" id="ARBA00023329"/>
    </source>
</evidence>
<evidence type="ECO:0000259" key="32">
    <source>
        <dbReference type="PROSITE" id="PS50056"/>
    </source>
</evidence>
<dbReference type="SMART" id="SM00409">
    <property type="entry name" value="IG"/>
    <property type="match status" value="2"/>
</dbReference>
<dbReference type="InterPro" id="IPR007110">
    <property type="entry name" value="Ig-like_dom"/>
</dbReference>
<evidence type="ECO:0000259" key="31">
    <source>
        <dbReference type="PROSITE" id="PS50055"/>
    </source>
</evidence>
<sequence length="1371" mass="155176">MGPQLKVVERTRTATMLCAASGNPDPDISWFKDFLPVNTSNNNGRIKQLRSGALQIEQSEESDQGKYECVATNNDGTRYSAPANLYVRELREVRRVPPRFSIPPTDNEIMPGGSVNITCVAVGSPMPYVKWMMGAEDLTPEDDMPIGRNVLELTDVRQSANYTCVAMSTLGVIEAVAQITVKALPKAPGIPVVEERTATSITLAWDSGNPEPISYYIIQHKSKYSDELYKEIDGVATTRYSVGGLSPYSDYEFRVVAVNNIGRGPPSESIEAKTAEQAPSTAPRHVRGHMMSATTAVIQWDEPEEANGQIMGYRVYYTMDPSQHPNHWEKQIVRESNFVTIQGLIPNKTYYIKILAYTSVGDGPLSPDLQIIAKTGVPSQPTDFKGEAKSETSILLSWNAPTQTGQENQVTGYELLYRKRDDKEEKRVSFEPTTTYLLKDLKPFTTYTFRLAARSKHGVGAYTNEISAETPQTLFAKNFHVKAAMKSSVLLTWEIPDTYNPAQPFTILYDNGQSVEVDGKLTQKLITGLQPETQYSFLLTNRGNSAGGLQHRVSTMTAPDVLRTKPHLVDKTNSDGMVTVDLPAVETSERVRGYYIVVVPLKKQRTGKFFKPWDSPDEMNLEELLKEINRTSRGLRFQRQAEPKAYIAAYFKDLPKEFTLGDGKIYGDFENKQLQNGQEYIFFVLAVLEMSENIMYATSPYSDSVVSADIDPQPIIDEEEGLIWVVGPVLAVVFIICIVIAILLYKSKPDRKRAESEARKGSLPNSKEMPLHHPTDPVELRRLNFQTPGMASHPPIPVMELADHLERLKANDNLKFSQEYESVDPGQQFTWEHSNLEVNKPKNRYANVIAYDHSRVLLSAIDGIPGSDYINSNYIDGYRKQNAYIATQGSLPETFGDFWRMIWEQRSATIVMMTKLEERSRVKCDQYWPTRGTETYGLIQVTLLDTVELATYCVRTFALFKNGSSEKREVRQFQFTAWPDHGVPEHPTPFLAFLRRVKACNPPDAGPMVVHCSAGVGRTGCFIVIDAMLERIKHEKTVDIYGHVTLMRAQRNYMVQTEDQYVFIHDALQEAVNCGTTEVPARNLYAYIQKLTQIEGGENVTGMELEFKRLANTKAHTSRFISANLPCNKFKNRLVNIMPYESTRVCLQPIRGVEGSDYINASFIDGYRQQKAYIATQGPLAETTEDFWRMLWEHNSTIVVMLTKLREMGREKCHQYWPAERSARYQYFVVDPMAEYNMPQYILREFKVTDARDGQSRTVRQFQFTDWPEQGVPKSGEGFIDFIGQVHKTKEQFGQDGPISVHCSAGVGRTGVFITLSIVLERMRYEGVVDIFQTVKMLRTQRPAMVQTEDQYQFCYRAGLEYLGSFDHYAT</sequence>
<evidence type="ECO:0000256" key="22">
    <source>
        <dbReference type="ARBA" id="ARBA00023273"/>
    </source>
</evidence>
<keyword evidence="17" id="KW-0770">Synapse</keyword>
<dbReference type="PANTHER" id="PTHR46957">
    <property type="entry name" value="CYTOKINE RECEPTOR"/>
    <property type="match status" value="1"/>
</dbReference>
<evidence type="ECO:0000256" key="28">
    <source>
        <dbReference type="ARBA" id="ARBA00073611"/>
    </source>
</evidence>
<dbReference type="InterPro" id="IPR003598">
    <property type="entry name" value="Ig_sub2"/>
</dbReference>
<dbReference type="GO" id="GO:0014069">
    <property type="term" value="C:postsynaptic density"/>
    <property type="evidence" value="ECO:0007669"/>
    <property type="project" value="UniProtKB-SubCell"/>
</dbReference>
<evidence type="ECO:0000256" key="1">
    <source>
        <dbReference type="ARBA" id="ARBA00004251"/>
    </source>
</evidence>
<dbReference type="InterPro" id="IPR003595">
    <property type="entry name" value="Tyr_Pase_cat"/>
</dbReference>
<dbReference type="InterPro" id="IPR036116">
    <property type="entry name" value="FN3_sf"/>
</dbReference>
<dbReference type="FunFam" id="2.60.40.10:FF:000015">
    <property type="entry name" value="receptor-type tyrosine-protein phosphatase delta isoform X2"/>
    <property type="match status" value="1"/>
</dbReference>
<evidence type="ECO:0000256" key="11">
    <source>
        <dbReference type="ARBA" id="ARBA00022692"/>
    </source>
</evidence>
<evidence type="ECO:0000256" key="4">
    <source>
        <dbReference type="ARBA" id="ARBA00004489"/>
    </source>
</evidence>
<keyword evidence="11 30" id="KW-0812">Transmembrane</keyword>
<evidence type="ECO:0000256" key="14">
    <source>
        <dbReference type="ARBA" id="ARBA00022801"/>
    </source>
</evidence>
<keyword evidence="15" id="KW-0904">Protein phosphatase</keyword>
<feature type="domain" description="Ig-like" evidence="33">
    <location>
        <begin position="1"/>
        <end position="86"/>
    </location>
</feature>
<keyword evidence="22" id="KW-0966">Cell projection</keyword>
<proteinExistence type="inferred from homology"/>
<dbReference type="GO" id="GO:0004725">
    <property type="term" value="F:protein tyrosine phosphatase activity"/>
    <property type="evidence" value="ECO:0007669"/>
    <property type="project" value="UniProtKB-EC"/>
</dbReference>
<dbReference type="EC" id="3.1.3.48" evidence="7"/>
<keyword evidence="8" id="KW-1003">Cell membrane</keyword>
<evidence type="ECO:0000313" key="36">
    <source>
        <dbReference type="Proteomes" id="UP000472276"/>
    </source>
</evidence>
<dbReference type="SMART" id="SM00194">
    <property type="entry name" value="PTPc"/>
    <property type="match status" value="2"/>
</dbReference>
<evidence type="ECO:0000256" key="3">
    <source>
        <dbReference type="ARBA" id="ARBA00004484"/>
    </source>
</evidence>
<organism evidence="35 36">
    <name type="scientific">Oreochromis aureus</name>
    <name type="common">Israeli tilapia</name>
    <name type="synonym">Chromis aureus</name>
    <dbReference type="NCBI Taxonomy" id="47969"/>
    <lineage>
        <taxon>Eukaryota</taxon>
        <taxon>Metazoa</taxon>
        <taxon>Chordata</taxon>
        <taxon>Craniata</taxon>
        <taxon>Vertebrata</taxon>
        <taxon>Euteleostomi</taxon>
        <taxon>Actinopterygii</taxon>
        <taxon>Neopterygii</taxon>
        <taxon>Teleostei</taxon>
        <taxon>Neoteleostei</taxon>
        <taxon>Acanthomorphata</taxon>
        <taxon>Ovalentaria</taxon>
        <taxon>Cichlomorphae</taxon>
        <taxon>Cichliformes</taxon>
        <taxon>Cichlidae</taxon>
        <taxon>African cichlids</taxon>
        <taxon>Pseudocrenilabrinae</taxon>
        <taxon>Oreochromini</taxon>
        <taxon>Oreochromis</taxon>
    </lineage>
</organism>
<dbReference type="InterPro" id="IPR000242">
    <property type="entry name" value="PTP_cat"/>
</dbReference>
<dbReference type="SUPFAM" id="SSF52799">
    <property type="entry name" value="(Phosphotyrosine protein) phosphatases II"/>
    <property type="match status" value="2"/>
</dbReference>
<keyword evidence="16 30" id="KW-1133">Transmembrane helix</keyword>
<accession>A0A668W7F0</accession>
<dbReference type="PROSITE" id="PS50056">
    <property type="entry name" value="TYR_PHOSPHATASE_2"/>
    <property type="match status" value="2"/>
</dbReference>